<name>A0A2P5WNT0_GOSBA</name>
<proteinExistence type="predicted"/>
<dbReference type="EMBL" id="KZ666997">
    <property type="protein sequence ID" value="PPR92681.1"/>
    <property type="molecule type" value="Genomic_DNA"/>
</dbReference>
<organism evidence="1 2">
    <name type="scientific">Gossypium barbadense</name>
    <name type="common">Sea Island cotton</name>
    <name type="synonym">Hibiscus barbadensis</name>
    <dbReference type="NCBI Taxonomy" id="3634"/>
    <lineage>
        <taxon>Eukaryota</taxon>
        <taxon>Viridiplantae</taxon>
        <taxon>Streptophyta</taxon>
        <taxon>Embryophyta</taxon>
        <taxon>Tracheophyta</taxon>
        <taxon>Spermatophyta</taxon>
        <taxon>Magnoliopsida</taxon>
        <taxon>eudicotyledons</taxon>
        <taxon>Gunneridae</taxon>
        <taxon>Pentapetalae</taxon>
        <taxon>rosids</taxon>
        <taxon>malvids</taxon>
        <taxon>Malvales</taxon>
        <taxon>Malvaceae</taxon>
        <taxon>Malvoideae</taxon>
        <taxon>Gossypium</taxon>
    </lineage>
</organism>
<dbReference type="Proteomes" id="UP000239757">
    <property type="component" value="Unassembled WGS sequence"/>
</dbReference>
<protein>
    <submittedName>
        <fullName evidence="1">Uncharacterized protein</fullName>
    </submittedName>
</protein>
<gene>
    <name evidence="1" type="ORF">GOBAR_AA27992</name>
</gene>
<sequence length="111" mass="12148">MESGGGYSGVGRDWVPQVLCQNNIISHGSYGRDRAGRGNRGEPFPVEFQVPKRVFMDRLIEVLRLRQPIGLAQVQPSQCSNPHLRVGLEVSERVLPGVPRKTEGTGVGSPK</sequence>
<accession>A0A2P5WNT0</accession>
<dbReference type="AlphaFoldDB" id="A0A2P5WNT0"/>
<reference evidence="1 2" key="1">
    <citation type="submission" date="2015-01" db="EMBL/GenBank/DDBJ databases">
        <title>Genome of allotetraploid Gossypium barbadense reveals genomic plasticity and fiber elongation in cotton evolution.</title>
        <authorList>
            <person name="Chen X."/>
            <person name="Liu X."/>
            <person name="Zhao B."/>
            <person name="Zheng H."/>
            <person name="Hu Y."/>
            <person name="Lu G."/>
            <person name="Yang C."/>
            <person name="Chen J."/>
            <person name="Shan C."/>
            <person name="Zhang L."/>
            <person name="Zhou Y."/>
            <person name="Wang L."/>
            <person name="Guo W."/>
            <person name="Bai Y."/>
            <person name="Ruan J."/>
            <person name="Shangguan X."/>
            <person name="Mao Y."/>
            <person name="Jiang J."/>
            <person name="Zhu Y."/>
            <person name="Lei J."/>
            <person name="Kang H."/>
            <person name="Chen S."/>
            <person name="He X."/>
            <person name="Wang R."/>
            <person name="Wang Y."/>
            <person name="Chen J."/>
            <person name="Wang L."/>
            <person name="Yu S."/>
            <person name="Wang B."/>
            <person name="Wei J."/>
            <person name="Song S."/>
            <person name="Lu X."/>
            <person name="Gao Z."/>
            <person name="Gu W."/>
            <person name="Deng X."/>
            <person name="Ma D."/>
            <person name="Wang S."/>
            <person name="Liang W."/>
            <person name="Fang L."/>
            <person name="Cai C."/>
            <person name="Zhu X."/>
            <person name="Zhou B."/>
            <person name="Zhang Y."/>
            <person name="Chen Z."/>
            <person name="Xu S."/>
            <person name="Zhu R."/>
            <person name="Wang S."/>
            <person name="Zhang T."/>
            <person name="Zhao G."/>
        </authorList>
    </citation>
    <scope>NUCLEOTIDE SEQUENCE [LARGE SCALE GENOMIC DNA]</scope>
    <source>
        <strain evidence="2">cv. Xinhai21</strain>
        <tissue evidence="1">Leaf</tissue>
    </source>
</reference>
<evidence type="ECO:0000313" key="1">
    <source>
        <dbReference type="EMBL" id="PPR92681.1"/>
    </source>
</evidence>
<evidence type="ECO:0000313" key="2">
    <source>
        <dbReference type="Proteomes" id="UP000239757"/>
    </source>
</evidence>